<gene>
    <name evidence="6" type="ORF">PACLA_8A074936</name>
</gene>
<evidence type="ECO:0000256" key="3">
    <source>
        <dbReference type="ARBA" id="ARBA00023274"/>
    </source>
</evidence>
<dbReference type="GO" id="GO:0005840">
    <property type="term" value="C:ribosome"/>
    <property type="evidence" value="ECO:0007669"/>
    <property type="project" value="UniProtKB-KW"/>
</dbReference>
<sequence length="217" mass="24722">MATSALQLNKIFCTILGPRQKIALNLRFATTLNLAQTCKAGRQKFREIKPRPHKLRLAAEIRDLFHNNEMVAVLSYFDMKNVEWNELVYEVGKSNINFLFLPNKIVHRALDSTAYVNICPLFISTTVVAYSKDIQIKGLLSALKGQRKVQLLGGKVNDRLFGLDKLTWVSKLPPLEQLHHEISMTLSQPGQNIRQLLTRNQQVLSQNLEMLASPEEK</sequence>
<dbReference type="InterPro" id="IPR047865">
    <property type="entry name" value="Ribosomal_uL10_bac_type"/>
</dbReference>
<evidence type="ECO:0000256" key="1">
    <source>
        <dbReference type="ARBA" id="ARBA00008889"/>
    </source>
</evidence>
<name>A0A7D9K921_PARCT</name>
<evidence type="ECO:0000256" key="5">
    <source>
        <dbReference type="ARBA" id="ARBA00035716"/>
    </source>
</evidence>
<keyword evidence="3" id="KW-0687">Ribonucleoprotein</keyword>
<dbReference type="SUPFAM" id="SSF160369">
    <property type="entry name" value="Ribosomal protein L10-like"/>
    <property type="match status" value="1"/>
</dbReference>
<dbReference type="Gene3D" id="3.30.70.1730">
    <property type="match status" value="1"/>
</dbReference>
<evidence type="ECO:0000313" key="7">
    <source>
        <dbReference type="Proteomes" id="UP001152795"/>
    </source>
</evidence>
<comment type="similarity">
    <text evidence="1">Belongs to the universal ribosomal protein uL10 family.</text>
</comment>
<evidence type="ECO:0000256" key="4">
    <source>
        <dbReference type="ARBA" id="ARBA00035707"/>
    </source>
</evidence>
<keyword evidence="7" id="KW-1185">Reference proteome</keyword>
<dbReference type="GO" id="GO:1990904">
    <property type="term" value="C:ribonucleoprotein complex"/>
    <property type="evidence" value="ECO:0007669"/>
    <property type="project" value="UniProtKB-KW"/>
</dbReference>
<protein>
    <recommendedName>
        <fullName evidence="4">Large ribosomal subunit protein uL10m</fullName>
    </recommendedName>
    <alternativeName>
        <fullName evidence="5">39S ribosomal protein L10, mitochondrial</fullName>
    </alternativeName>
</protein>
<dbReference type="PANTHER" id="PTHR11560">
    <property type="entry name" value="39S RIBOSOMAL PROTEIN L10, MITOCHONDRIAL"/>
    <property type="match status" value="1"/>
</dbReference>
<dbReference type="InterPro" id="IPR001790">
    <property type="entry name" value="Ribosomal_uL10"/>
</dbReference>
<evidence type="ECO:0000313" key="6">
    <source>
        <dbReference type="EMBL" id="CAB4042160.1"/>
    </source>
</evidence>
<dbReference type="AlphaFoldDB" id="A0A7D9K921"/>
<comment type="caution">
    <text evidence="6">The sequence shown here is derived from an EMBL/GenBank/DDBJ whole genome shotgun (WGS) entry which is preliminary data.</text>
</comment>
<organism evidence="6 7">
    <name type="scientific">Paramuricea clavata</name>
    <name type="common">Red gorgonian</name>
    <name type="synonym">Violescent sea-whip</name>
    <dbReference type="NCBI Taxonomy" id="317549"/>
    <lineage>
        <taxon>Eukaryota</taxon>
        <taxon>Metazoa</taxon>
        <taxon>Cnidaria</taxon>
        <taxon>Anthozoa</taxon>
        <taxon>Octocorallia</taxon>
        <taxon>Malacalcyonacea</taxon>
        <taxon>Plexauridae</taxon>
        <taxon>Paramuricea</taxon>
    </lineage>
</organism>
<reference evidence="6" key="1">
    <citation type="submission" date="2020-04" db="EMBL/GenBank/DDBJ databases">
        <authorList>
            <person name="Alioto T."/>
            <person name="Alioto T."/>
            <person name="Gomez Garrido J."/>
        </authorList>
    </citation>
    <scope>NUCLEOTIDE SEQUENCE</scope>
    <source>
        <strain evidence="6">A484AB</strain>
    </source>
</reference>
<dbReference type="OrthoDB" id="360689at2759"/>
<evidence type="ECO:0000256" key="2">
    <source>
        <dbReference type="ARBA" id="ARBA00022980"/>
    </source>
</evidence>
<dbReference type="InterPro" id="IPR043141">
    <property type="entry name" value="Ribosomal_uL10-like_sf"/>
</dbReference>
<accession>A0A7D9K921</accession>
<dbReference type="Pfam" id="PF00466">
    <property type="entry name" value="Ribosomal_L10"/>
    <property type="match status" value="1"/>
</dbReference>
<proteinExistence type="inferred from homology"/>
<keyword evidence="2" id="KW-0689">Ribosomal protein</keyword>
<dbReference type="Proteomes" id="UP001152795">
    <property type="component" value="Unassembled WGS sequence"/>
</dbReference>
<dbReference type="EMBL" id="CACRXK020029585">
    <property type="protein sequence ID" value="CAB4042160.1"/>
    <property type="molecule type" value="Genomic_DNA"/>
</dbReference>